<gene>
    <name evidence="4" type="ORF">ACFSJS_13935</name>
</gene>
<reference evidence="5" key="1">
    <citation type="journal article" date="2019" name="Int. J. Syst. Evol. Microbiol.">
        <title>The Global Catalogue of Microorganisms (GCM) 10K type strain sequencing project: providing services to taxonomists for standard genome sequencing and annotation.</title>
        <authorList>
            <consortium name="The Broad Institute Genomics Platform"/>
            <consortium name="The Broad Institute Genome Sequencing Center for Infectious Disease"/>
            <person name="Wu L."/>
            <person name="Ma J."/>
        </authorList>
    </citation>
    <scope>NUCLEOTIDE SEQUENCE [LARGE SCALE GENOMIC DNA]</scope>
    <source>
        <strain evidence="5">CGMCC 4.7455</strain>
    </source>
</reference>
<proteinExistence type="predicted"/>
<dbReference type="InterPro" id="IPR057746">
    <property type="entry name" value="CpnT-like_N"/>
</dbReference>
<dbReference type="Proteomes" id="UP001597365">
    <property type="component" value="Unassembled WGS sequence"/>
</dbReference>
<dbReference type="RefSeq" id="WP_380900011.1">
    <property type="nucleotide sequence ID" value="NZ_JBHUFU010000007.1"/>
</dbReference>
<comment type="caution">
    <text evidence="4">The sequence shown here is derived from an EMBL/GenBank/DDBJ whole genome shotgun (WGS) entry which is preliminary data.</text>
</comment>
<protein>
    <submittedName>
        <fullName evidence="4">WXG100 family type VII secretion target</fullName>
    </submittedName>
</protein>
<dbReference type="EMBL" id="JBHUFU010000007">
    <property type="protein sequence ID" value="MFD1830766.1"/>
    <property type="molecule type" value="Genomic_DNA"/>
</dbReference>
<feature type="domain" description="Outer membrane channel protein CpnT-like N-terminal" evidence="3">
    <location>
        <begin position="9"/>
        <end position="143"/>
    </location>
</feature>
<evidence type="ECO:0000256" key="2">
    <source>
        <dbReference type="SAM" id="MobiDB-lite"/>
    </source>
</evidence>
<evidence type="ECO:0000313" key="5">
    <source>
        <dbReference type="Proteomes" id="UP001597365"/>
    </source>
</evidence>
<keyword evidence="5" id="KW-1185">Reference proteome</keyword>
<evidence type="ECO:0000313" key="4">
    <source>
        <dbReference type="EMBL" id="MFD1830766.1"/>
    </source>
</evidence>
<dbReference type="Gene3D" id="1.10.287.1060">
    <property type="entry name" value="ESAT-6-like"/>
    <property type="match status" value="1"/>
</dbReference>
<feature type="coiled-coil region" evidence="1">
    <location>
        <begin position="82"/>
        <end position="109"/>
    </location>
</feature>
<feature type="region of interest" description="Disordered" evidence="2">
    <location>
        <begin position="281"/>
        <end position="303"/>
    </location>
</feature>
<evidence type="ECO:0000256" key="1">
    <source>
        <dbReference type="SAM" id="Coils"/>
    </source>
</evidence>
<organism evidence="4 5">
    <name type="scientific">Streptomyces desertarenae</name>
    <dbReference type="NCBI Taxonomy" id="2666184"/>
    <lineage>
        <taxon>Bacteria</taxon>
        <taxon>Bacillati</taxon>
        <taxon>Actinomycetota</taxon>
        <taxon>Actinomycetes</taxon>
        <taxon>Kitasatosporales</taxon>
        <taxon>Streptomycetaceae</taxon>
        <taxon>Streptomyces</taxon>
    </lineage>
</organism>
<accession>A0ABW4PMV1</accession>
<name>A0ABW4PMV1_9ACTN</name>
<keyword evidence="1" id="KW-0175">Coiled coil</keyword>
<evidence type="ECO:0000259" key="3">
    <source>
        <dbReference type="Pfam" id="PF25547"/>
    </source>
</evidence>
<dbReference type="Pfam" id="PF25547">
    <property type="entry name" value="WXG100_2"/>
    <property type="match status" value="1"/>
</dbReference>
<sequence length="419" mass="43961">MGAFEEAKEWLVETMGMWWPDADEGKLRDAATAWRDFADAVQDVRQATNGKAGPLIENNSGEAIDAFEVFWHRYCHGGSGWLNDLEQAARDLATALDDFANDIEDVKDEIDTQIAISAATIAAGIGLAVVTAGAASGAAVAAAATITRLAASLGVAVSTTAARIAATTLTGAAFGGVESVAVNLAVAQPMRIHAGLQDGFNLNQAQEAGRHGAFFGAGVGAVGSGARGINDAGGIRNIVDGFAFAPGFGGLRPAMPGVTVPVGPSGQPLFRESWKASDDIRGPAAGKDLRSYNPRHTISGAGRNKNFREENSVILKGKEGEVKKDIEEIAKGNARYNKETDRYEINGRSYGVESGGTIYPDSGPGIVKLDRNEYAALSLISKAKGDMASIEKRLTMDPRFANNPEAVQKAIAVYNGTYQ</sequence>